<reference evidence="2 3" key="1">
    <citation type="submission" date="2021-06" db="EMBL/GenBank/DDBJ databases">
        <authorList>
            <person name="Palmer J.M."/>
        </authorList>
    </citation>
    <scope>NUCLEOTIDE SEQUENCE [LARGE SCALE GENOMIC DNA]</scope>
    <source>
        <strain evidence="2 3">GA_2019</strain>
        <tissue evidence="2">Muscle</tissue>
    </source>
</reference>
<dbReference type="EMBL" id="JAHRIO010060801">
    <property type="protein sequence ID" value="MEQ2178317.1"/>
    <property type="molecule type" value="Genomic_DNA"/>
</dbReference>
<evidence type="ECO:0000313" key="3">
    <source>
        <dbReference type="Proteomes" id="UP001476798"/>
    </source>
</evidence>
<dbReference type="Proteomes" id="UP001476798">
    <property type="component" value="Unassembled WGS sequence"/>
</dbReference>
<evidence type="ECO:0000256" key="1">
    <source>
        <dbReference type="SAM" id="MobiDB-lite"/>
    </source>
</evidence>
<name>A0ABV0P5I1_9TELE</name>
<comment type="caution">
    <text evidence="2">The sequence shown here is derived from an EMBL/GenBank/DDBJ whole genome shotgun (WGS) entry which is preliminary data.</text>
</comment>
<protein>
    <submittedName>
        <fullName evidence="2">Uncharacterized protein</fullName>
    </submittedName>
</protein>
<gene>
    <name evidence="2" type="ORF">GOODEAATRI_012768</name>
</gene>
<organism evidence="2 3">
    <name type="scientific">Goodea atripinnis</name>
    <dbReference type="NCBI Taxonomy" id="208336"/>
    <lineage>
        <taxon>Eukaryota</taxon>
        <taxon>Metazoa</taxon>
        <taxon>Chordata</taxon>
        <taxon>Craniata</taxon>
        <taxon>Vertebrata</taxon>
        <taxon>Euteleostomi</taxon>
        <taxon>Actinopterygii</taxon>
        <taxon>Neopterygii</taxon>
        <taxon>Teleostei</taxon>
        <taxon>Neoteleostei</taxon>
        <taxon>Acanthomorphata</taxon>
        <taxon>Ovalentaria</taxon>
        <taxon>Atherinomorphae</taxon>
        <taxon>Cyprinodontiformes</taxon>
        <taxon>Goodeidae</taxon>
        <taxon>Goodea</taxon>
    </lineage>
</organism>
<sequence>MVSGLSVIRFLPEPSALIRDPQADFSVEPSSSAEGRIQGVRPVGGPDHQNLRRHGRTVQVNSWATILLSMSLEATSLLGVMASISSMNKMHGLEVCRGQKGLGQQGLSTARRPMQEETPGRNHPKVLVHLRMTHMYQQLTHLLQ</sequence>
<proteinExistence type="predicted"/>
<accession>A0ABV0P5I1</accession>
<keyword evidence="3" id="KW-1185">Reference proteome</keyword>
<evidence type="ECO:0000313" key="2">
    <source>
        <dbReference type="EMBL" id="MEQ2178317.1"/>
    </source>
</evidence>
<feature type="region of interest" description="Disordered" evidence="1">
    <location>
        <begin position="26"/>
        <end position="51"/>
    </location>
</feature>